<keyword evidence="1" id="KW-0732">Signal</keyword>
<feature type="signal peptide" evidence="1">
    <location>
        <begin position="1"/>
        <end position="19"/>
    </location>
</feature>
<evidence type="ECO:0000313" key="2">
    <source>
        <dbReference type="EMBL" id="MDE1358285.1"/>
    </source>
</evidence>
<reference evidence="2 5" key="1">
    <citation type="submission" date="2022-02" db="EMBL/GenBank/DDBJ databases">
        <title>Emergence and expansion in Europe of a Vibrio aestuarianus clonal complex pathogenic for oysters.</title>
        <authorList>
            <person name="Mesnil A."/>
            <person name="Travers M.-A."/>
        </authorList>
    </citation>
    <scope>NUCLEOTIDE SEQUENCE</scope>
    <source>
        <strain evidence="2">151-ITT-15-cp-1</strain>
        <strain evidence="3 5">U17</strain>
    </source>
</reference>
<evidence type="ECO:0000313" key="5">
    <source>
        <dbReference type="Proteomes" id="UP001241226"/>
    </source>
</evidence>
<evidence type="ECO:0000256" key="1">
    <source>
        <dbReference type="SAM" id="SignalP"/>
    </source>
</evidence>
<organism evidence="2 4">
    <name type="scientific">Vibrio aestuarianus</name>
    <dbReference type="NCBI Taxonomy" id="28171"/>
    <lineage>
        <taxon>Bacteria</taxon>
        <taxon>Pseudomonadati</taxon>
        <taxon>Pseudomonadota</taxon>
        <taxon>Gammaproteobacteria</taxon>
        <taxon>Vibrionales</taxon>
        <taxon>Vibrionaceae</taxon>
        <taxon>Vibrio</taxon>
    </lineage>
</organism>
<dbReference type="EMBL" id="JAKNAP010000054">
    <property type="protein sequence ID" value="MDE1358285.1"/>
    <property type="molecule type" value="Genomic_DNA"/>
</dbReference>
<protein>
    <submittedName>
        <fullName evidence="2">Uncharacterized protein</fullName>
    </submittedName>
</protein>
<name>A0A9X4FMR6_9VIBR</name>
<dbReference type="Proteomes" id="UP001241226">
    <property type="component" value="Chromosome 2"/>
</dbReference>
<evidence type="ECO:0000313" key="3">
    <source>
        <dbReference type="EMBL" id="WGK87082.1"/>
    </source>
</evidence>
<feature type="chain" id="PRO_5040984082" evidence="1">
    <location>
        <begin position="20"/>
        <end position="163"/>
    </location>
</feature>
<gene>
    <name evidence="2" type="ORF">L9W73_13325</name>
    <name evidence="3" type="ORF">PYE67_19330</name>
</gene>
<accession>A0A9X4FMR6</accession>
<dbReference type="EMBL" id="CP118712">
    <property type="protein sequence ID" value="WGK87082.1"/>
    <property type="molecule type" value="Genomic_DNA"/>
</dbReference>
<evidence type="ECO:0000313" key="4">
    <source>
        <dbReference type="Proteomes" id="UP001140973"/>
    </source>
</evidence>
<proteinExistence type="predicted"/>
<dbReference type="RefSeq" id="WP_168524252.1">
    <property type="nucleotide sequence ID" value="NZ_CALYLA010000025.1"/>
</dbReference>
<dbReference type="AlphaFoldDB" id="A0A9X4FMR6"/>
<sequence>MKLNVAVLVLILFSSVTKACDLYSNSFLEEGTSSSVMFQASGICFSMLDGIDYASAQLSALGLTDDNKSTNSLYWSDWVLKTDDDPIFTQKLATSYIGFGVWMPQELHEEKSKMSTEEWLMSHGIQISFGFGEKKIGEPRMRIDYRWHEDYDLDVMMQIEVPF</sequence>
<dbReference type="Proteomes" id="UP001140973">
    <property type="component" value="Unassembled WGS sequence"/>
</dbReference>